<proteinExistence type="predicted"/>
<evidence type="ECO:0000313" key="2">
    <source>
        <dbReference type="Proteomes" id="UP000324269"/>
    </source>
</evidence>
<reference evidence="1 2" key="1">
    <citation type="submission" date="2019-08" db="EMBL/GenBank/DDBJ databases">
        <title>Bacillus genomes from the desert of Cuatro Cienegas, Coahuila.</title>
        <authorList>
            <person name="Olmedo-Alvarez G."/>
        </authorList>
    </citation>
    <scope>NUCLEOTIDE SEQUENCE [LARGE SCALE GENOMIC DNA]</scope>
    <source>
        <strain evidence="1 2">CH87b_3T</strain>
    </source>
</reference>
<dbReference type="EMBL" id="VTEZ01000010">
    <property type="protein sequence ID" value="TYS79622.1"/>
    <property type="molecule type" value="Genomic_DNA"/>
</dbReference>
<dbReference type="Gene3D" id="1.20.1270.360">
    <property type="match status" value="1"/>
</dbReference>
<dbReference type="InterPro" id="IPR044543">
    <property type="entry name" value="YHJQ-like"/>
</dbReference>
<accession>A0A5D4TIT9</accession>
<dbReference type="Proteomes" id="UP000324269">
    <property type="component" value="Unassembled WGS sequence"/>
</dbReference>
<organism evidence="1 2">
    <name type="scientific">Rossellomorea aquimaris</name>
    <dbReference type="NCBI Taxonomy" id="189382"/>
    <lineage>
        <taxon>Bacteria</taxon>
        <taxon>Bacillati</taxon>
        <taxon>Bacillota</taxon>
        <taxon>Bacilli</taxon>
        <taxon>Bacillales</taxon>
        <taxon>Bacillaceae</taxon>
        <taxon>Rossellomorea</taxon>
    </lineage>
</organism>
<dbReference type="InterPro" id="IPR005560">
    <property type="entry name" value="Csp_YhjQ"/>
</dbReference>
<dbReference type="CDD" id="cd08026">
    <property type="entry name" value="DUF326"/>
    <property type="match status" value="1"/>
</dbReference>
<dbReference type="PANTHER" id="PTHR37310:SF1">
    <property type="entry name" value="CYTOPLASMIC PROTEIN"/>
    <property type="match status" value="1"/>
</dbReference>
<comment type="caution">
    <text evidence="1">The sequence shown here is derived from an EMBL/GenBank/DDBJ whole genome shotgun (WGS) entry which is preliminary data.</text>
</comment>
<dbReference type="PANTHER" id="PTHR37310">
    <property type="entry name" value="CYTOPLASMIC PROTEIN-RELATED"/>
    <property type="match status" value="1"/>
</dbReference>
<sequence>MMNADYKPCLTALHRCLEACNVCYHASLKEEKAMMMCIELDRECADICSYAINVMQRSSKFVQQILVLCAEICDACGIECNSHDQQHCKDCAEACFECAEECRKLLA</sequence>
<dbReference type="OrthoDB" id="5396211at2"/>
<gene>
    <name evidence="1" type="ORF">FZC85_20975</name>
</gene>
<evidence type="ECO:0000313" key="1">
    <source>
        <dbReference type="EMBL" id="TYS79622.1"/>
    </source>
</evidence>
<name>A0A5D4TIT9_9BACI</name>
<dbReference type="AlphaFoldDB" id="A0A5D4TIT9"/>
<dbReference type="Pfam" id="PF03860">
    <property type="entry name" value="Csp"/>
    <property type="match status" value="1"/>
</dbReference>
<protein>
    <submittedName>
        <fullName evidence="1">Four-helix bundle copper-binding protein</fullName>
    </submittedName>
</protein>